<evidence type="ECO:0000256" key="1">
    <source>
        <dbReference type="SAM" id="Phobius"/>
    </source>
</evidence>
<dbReference type="EMBL" id="VSRR010033846">
    <property type="protein sequence ID" value="MPC71962.1"/>
    <property type="molecule type" value="Genomic_DNA"/>
</dbReference>
<evidence type="ECO:0000313" key="2">
    <source>
        <dbReference type="EMBL" id="MPC71962.1"/>
    </source>
</evidence>
<evidence type="ECO:0000313" key="3">
    <source>
        <dbReference type="Proteomes" id="UP000324222"/>
    </source>
</evidence>
<reference evidence="2 3" key="1">
    <citation type="submission" date="2019-05" db="EMBL/GenBank/DDBJ databases">
        <title>Another draft genome of Portunus trituberculatus and its Hox gene families provides insights of decapod evolution.</title>
        <authorList>
            <person name="Jeong J.-H."/>
            <person name="Song I."/>
            <person name="Kim S."/>
            <person name="Choi T."/>
            <person name="Kim D."/>
            <person name="Ryu S."/>
            <person name="Kim W."/>
        </authorList>
    </citation>
    <scope>NUCLEOTIDE SEQUENCE [LARGE SCALE GENOMIC DNA]</scope>
    <source>
        <tissue evidence="2">Muscle</tissue>
    </source>
</reference>
<keyword evidence="1" id="KW-1133">Transmembrane helix</keyword>
<name>A0A5B7HL11_PORTR</name>
<dbReference type="AlphaFoldDB" id="A0A5B7HL11"/>
<keyword evidence="3" id="KW-1185">Reference proteome</keyword>
<accession>A0A5B7HL11</accession>
<feature type="transmembrane region" description="Helical" evidence="1">
    <location>
        <begin position="6"/>
        <end position="36"/>
    </location>
</feature>
<comment type="caution">
    <text evidence="2">The sequence shown here is derived from an EMBL/GenBank/DDBJ whole genome shotgun (WGS) entry which is preliminary data.</text>
</comment>
<proteinExistence type="predicted"/>
<dbReference type="Proteomes" id="UP000324222">
    <property type="component" value="Unassembled WGS sequence"/>
</dbReference>
<protein>
    <submittedName>
        <fullName evidence="2">Uncharacterized protein</fullName>
    </submittedName>
</protein>
<keyword evidence="1" id="KW-0812">Transmembrane</keyword>
<gene>
    <name evidence="2" type="ORF">E2C01_066254</name>
</gene>
<organism evidence="2 3">
    <name type="scientific">Portunus trituberculatus</name>
    <name type="common">Swimming crab</name>
    <name type="synonym">Neptunus trituberculatus</name>
    <dbReference type="NCBI Taxonomy" id="210409"/>
    <lineage>
        <taxon>Eukaryota</taxon>
        <taxon>Metazoa</taxon>
        <taxon>Ecdysozoa</taxon>
        <taxon>Arthropoda</taxon>
        <taxon>Crustacea</taxon>
        <taxon>Multicrustacea</taxon>
        <taxon>Malacostraca</taxon>
        <taxon>Eumalacostraca</taxon>
        <taxon>Eucarida</taxon>
        <taxon>Decapoda</taxon>
        <taxon>Pleocyemata</taxon>
        <taxon>Brachyura</taxon>
        <taxon>Eubrachyura</taxon>
        <taxon>Portunoidea</taxon>
        <taxon>Portunidae</taxon>
        <taxon>Portuninae</taxon>
        <taxon>Portunus</taxon>
    </lineage>
</organism>
<keyword evidence="1" id="KW-0472">Membrane</keyword>
<sequence length="80" mass="9003">MLSRHFITSLCISLCSSVTHILFFGGTYVTIIVLFFKSSVLIVTPITSTLSLPYYHEPLLALLFPLYPSCPSSRYYNPPL</sequence>